<dbReference type="GO" id="GO:0042575">
    <property type="term" value="C:DNA polymerase complex"/>
    <property type="evidence" value="ECO:0007669"/>
    <property type="project" value="UniProtKB-ARBA"/>
</dbReference>
<keyword evidence="3" id="KW-0808">Transferase</keyword>
<dbReference type="EC" id="2.7.7.7" evidence="2"/>
<dbReference type="Pfam" id="PF03175">
    <property type="entry name" value="DNA_pol_B_2"/>
    <property type="match status" value="2"/>
</dbReference>
<comment type="caution">
    <text evidence="10">The sequence shown here is derived from an EMBL/GenBank/DDBJ whole genome shotgun (WGS) entry which is preliminary data.</text>
</comment>
<reference evidence="10 11" key="1">
    <citation type="submission" date="2020-08" db="EMBL/GenBank/DDBJ databases">
        <authorList>
            <person name="Koutsovoulos G."/>
            <person name="Danchin GJ E."/>
        </authorList>
    </citation>
    <scope>NUCLEOTIDE SEQUENCE [LARGE SCALE GENOMIC DNA]</scope>
</reference>
<proteinExistence type="inferred from homology"/>
<dbReference type="SUPFAM" id="SSF53098">
    <property type="entry name" value="Ribonuclease H-like"/>
    <property type="match status" value="1"/>
</dbReference>
<name>A0A6V7XMV0_MELEN</name>
<evidence type="ECO:0000313" key="10">
    <source>
        <dbReference type="EMBL" id="CAD2200639.1"/>
    </source>
</evidence>
<dbReference type="GO" id="GO:0006260">
    <property type="term" value="P:DNA replication"/>
    <property type="evidence" value="ECO:0007669"/>
    <property type="project" value="UniProtKB-KW"/>
</dbReference>
<sequence>MLSQMKQHKVPYPMNEKIYNVDEHVPLVQKLLDILYPGQYRIAIFGDRGNAKPIWKGKKRAHNELCLFLKDEHFSGIRKLNTLFGTDYYCLDCETTYDKKKNHRATCLAKCPRCCGMGIDYPCEEIEGYMKQCQKCSNIFRNPKCFHEHIMKNICRLYKRCLDCGQIYRSNKKQESDDESDGNEHVCYSRFCSHCHSIHRTEEPCYVQPIVPKRHRDYILVIFDFECSLISPTRNEDEWQRLGVIAKGGIPSNDENYQLHHVNCVSAMLLCSRCISEEKKWKDEYSMDCSICGIKRKRIITWTSANYVNPLEEFIEWLIDGLGKERRIATYAISHYGGRYDMHLLLGELMKITGIEPNITRSGDYKFYKNLIDFLGNKLYEVLLKRTRAVCPRISFRDSFNWMALKLEQLPKALGLEIDEGGKAFFPHGWNFNKNMNIKLPGLPEKEYYYPESMMKDRRKKFEVWYQENSHFPFCLAEQIGLYCEQDVRVLAHAVIKFQRLFFDIAPEPSKRDDVLSSSLTLASACLRHFCYHRDSNQSAIALKYMQWLEHETGSQVQHQNSAMGEFRLRLSNGELLRLDGYVRRSPDDEDIAIEFLGCAWHGHKCLYKPNDICLNGKTALYNRDKMKERRRLIQEAGMRPLMVWECTIRKQLEEKEDMAFFFNELPDIGPLFPRDAFHGGRTGPQSLKCDLEESGQANEYEITCYDVVSLYPAVNFYGYYPIGHPEVIQLNKVVDWRRPDQLFPYRGIFKLFIIPPDDLYLPVIPERINGKLVFHLCHQCAIEAPTGFSWRMKYEYTQKLGRNLCTHDEKKRGYVATVCTVELELALKKGYRATWIYSVYHWEQWTDKLLRPYVQDMMKLKIEASGWPSAVLDPTNISNEEKLKQEFLMRNQQKYGIKLDKEKIARNEGMRYMAKSCNNSLFVFTQFINNKNFRWGRWALRCNLSKDLITRSPVELHEVLNDPKLEVGAVEMLATDLFSVPYQSKREFVRPHDKYNIVIALITTATARVFLYDYMDQIFNDPDCKLLYTDTDSCYIVHPKGKSPPFQVGDMLGMMSREYEDNHIVSIYIGGCKQYAMKMRTKSGEIKYVVKCRGCWDSADSPLDYDQLKVKYKYDTNKYFFKKMVNAYGKDQDPIVLERTHFRPNWRKGEVSTRSQKRRYAPIYDKGIIDDKLDCYPYGYRGTPISNPIE</sequence>
<dbReference type="SUPFAM" id="SSF56672">
    <property type="entry name" value="DNA/RNA polymerases"/>
    <property type="match status" value="1"/>
</dbReference>
<dbReference type="EMBL" id="CAJEWN010001882">
    <property type="protein sequence ID" value="CAD2200639.1"/>
    <property type="molecule type" value="Genomic_DNA"/>
</dbReference>
<evidence type="ECO:0000256" key="7">
    <source>
        <dbReference type="ARBA" id="ARBA00023125"/>
    </source>
</evidence>
<organism evidence="10 11">
    <name type="scientific">Meloidogyne enterolobii</name>
    <name type="common">Root-knot nematode worm</name>
    <name type="synonym">Meloidogyne mayaguensis</name>
    <dbReference type="NCBI Taxonomy" id="390850"/>
    <lineage>
        <taxon>Eukaryota</taxon>
        <taxon>Metazoa</taxon>
        <taxon>Ecdysozoa</taxon>
        <taxon>Nematoda</taxon>
        <taxon>Chromadorea</taxon>
        <taxon>Rhabditida</taxon>
        <taxon>Tylenchina</taxon>
        <taxon>Tylenchomorpha</taxon>
        <taxon>Tylenchoidea</taxon>
        <taxon>Meloidogynidae</taxon>
        <taxon>Meloidogyninae</taxon>
        <taxon>Meloidogyne</taxon>
    </lineage>
</organism>
<protein>
    <recommendedName>
        <fullName evidence="2">DNA-directed DNA polymerase</fullName>
        <ecNumber evidence="2">2.7.7.7</ecNumber>
    </recommendedName>
</protein>
<dbReference type="InterPro" id="IPR017964">
    <property type="entry name" value="DNA-dir_DNA_pol_B_CS"/>
</dbReference>
<evidence type="ECO:0000256" key="5">
    <source>
        <dbReference type="ARBA" id="ARBA00022705"/>
    </source>
</evidence>
<keyword evidence="5" id="KW-0235">DNA replication</keyword>
<dbReference type="OrthoDB" id="5842610at2759"/>
<comment type="catalytic activity">
    <reaction evidence="8">
        <text>DNA(n) + a 2'-deoxyribonucleoside 5'-triphosphate = DNA(n+1) + diphosphate</text>
        <dbReference type="Rhea" id="RHEA:22508"/>
        <dbReference type="Rhea" id="RHEA-COMP:17339"/>
        <dbReference type="Rhea" id="RHEA-COMP:17340"/>
        <dbReference type="ChEBI" id="CHEBI:33019"/>
        <dbReference type="ChEBI" id="CHEBI:61560"/>
        <dbReference type="ChEBI" id="CHEBI:173112"/>
        <dbReference type="EC" id="2.7.7.7"/>
    </reaction>
</comment>
<evidence type="ECO:0000313" key="11">
    <source>
        <dbReference type="Proteomes" id="UP000580250"/>
    </source>
</evidence>
<evidence type="ECO:0000256" key="3">
    <source>
        <dbReference type="ARBA" id="ARBA00022679"/>
    </source>
</evidence>
<dbReference type="InterPro" id="IPR012337">
    <property type="entry name" value="RNaseH-like_sf"/>
</dbReference>
<dbReference type="GO" id="GO:0003887">
    <property type="term" value="F:DNA-directed DNA polymerase activity"/>
    <property type="evidence" value="ECO:0007669"/>
    <property type="project" value="UniProtKB-KW"/>
</dbReference>
<feature type="domain" description="DNA-directed DNA polymerase family B mitochondria/virus" evidence="9">
    <location>
        <begin position="698"/>
        <end position="866"/>
    </location>
</feature>
<dbReference type="Proteomes" id="UP000580250">
    <property type="component" value="Unassembled WGS sequence"/>
</dbReference>
<evidence type="ECO:0000256" key="4">
    <source>
        <dbReference type="ARBA" id="ARBA00022695"/>
    </source>
</evidence>
<comment type="similarity">
    <text evidence="1">Belongs to the DNA polymerase type-B family.</text>
</comment>
<dbReference type="PROSITE" id="PS00116">
    <property type="entry name" value="DNA_POLYMERASE_B"/>
    <property type="match status" value="1"/>
</dbReference>
<evidence type="ECO:0000256" key="6">
    <source>
        <dbReference type="ARBA" id="ARBA00022932"/>
    </source>
</evidence>
<dbReference type="PANTHER" id="PTHR33568">
    <property type="entry name" value="DNA POLYMERASE"/>
    <property type="match status" value="1"/>
</dbReference>
<dbReference type="Gene3D" id="3.40.960.10">
    <property type="entry name" value="VSR Endonuclease"/>
    <property type="match status" value="1"/>
</dbReference>
<dbReference type="PANTHER" id="PTHR33568:SF3">
    <property type="entry name" value="DNA-DIRECTED DNA POLYMERASE"/>
    <property type="match status" value="1"/>
</dbReference>
<gene>
    <name evidence="10" type="ORF">MENT_LOCUS54120</name>
</gene>
<evidence type="ECO:0000256" key="1">
    <source>
        <dbReference type="ARBA" id="ARBA00005755"/>
    </source>
</evidence>
<keyword evidence="4" id="KW-0548">Nucleotidyltransferase</keyword>
<dbReference type="InterPro" id="IPR023211">
    <property type="entry name" value="DNA_pol_palm_dom_sf"/>
</dbReference>
<dbReference type="AlphaFoldDB" id="A0A6V7XMV0"/>
<feature type="domain" description="DNA-directed DNA polymerase family B mitochondria/virus" evidence="9">
    <location>
        <begin position="392"/>
        <end position="511"/>
    </location>
</feature>
<dbReference type="GO" id="GO:0000166">
    <property type="term" value="F:nucleotide binding"/>
    <property type="evidence" value="ECO:0007669"/>
    <property type="project" value="InterPro"/>
</dbReference>
<evidence type="ECO:0000256" key="2">
    <source>
        <dbReference type="ARBA" id="ARBA00012417"/>
    </source>
</evidence>
<dbReference type="Gene3D" id="3.30.420.10">
    <property type="entry name" value="Ribonuclease H-like superfamily/Ribonuclease H"/>
    <property type="match status" value="1"/>
</dbReference>
<dbReference type="GO" id="GO:0003677">
    <property type="term" value="F:DNA binding"/>
    <property type="evidence" value="ECO:0007669"/>
    <property type="project" value="UniProtKB-KW"/>
</dbReference>
<dbReference type="InterPro" id="IPR036397">
    <property type="entry name" value="RNaseH_sf"/>
</dbReference>
<accession>A0A6V7XMV0</accession>
<evidence type="ECO:0000259" key="9">
    <source>
        <dbReference type="Pfam" id="PF03175"/>
    </source>
</evidence>
<keyword evidence="6" id="KW-0239">DNA-directed DNA polymerase</keyword>
<keyword evidence="7" id="KW-0238">DNA-binding</keyword>
<evidence type="ECO:0000256" key="8">
    <source>
        <dbReference type="ARBA" id="ARBA00049244"/>
    </source>
</evidence>
<dbReference type="InterPro" id="IPR043502">
    <property type="entry name" value="DNA/RNA_pol_sf"/>
</dbReference>
<dbReference type="Gene3D" id="3.90.1600.10">
    <property type="entry name" value="Palm domain of DNA polymerase"/>
    <property type="match status" value="1"/>
</dbReference>
<dbReference type="InterPro" id="IPR004868">
    <property type="entry name" value="DNA-dir_DNA_pol_B_mt/vir"/>
</dbReference>